<gene>
    <name evidence="1" type="ORF">RISK_004012</name>
</gene>
<evidence type="ECO:0000313" key="1">
    <source>
        <dbReference type="EMBL" id="KLU04043.1"/>
    </source>
</evidence>
<accession>A0A0J1BBX3</accession>
<evidence type="ECO:0000313" key="2">
    <source>
        <dbReference type="Proteomes" id="UP000036367"/>
    </source>
</evidence>
<comment type="caution">
    <text evidence="1">The sequence shown here is derived from an EMBL/GenBank/DDBJ whole genome shotgun (WGS) entry which is preliminary data.</text>
</comment>
<keyword evidence="2" id="KW-1185">Reference proteome</keyword>
<name>A0A0J1BBX3_RHOIS</name>
<dbReference type="PATRIC" id="fig|595434.4.peg.3802"/>
<reference evidence="1" key="1">
    <citation type="submission" date="2015-05" db="EMBL/GenBank/DDBJ databases">
        <title>Permanent draft genome of Rhodopirellula islandicus K833.</title>
        <authorList>
            <person name="Kizina J."/>
            <person name="Richter M."/>
            <person name="Glockner F.O."/>
            <person name="Harder J."/>
        </authorList>
    </citation>
    <scope>NUCLEOTIDE SEQUENCE [LARGE SCALE GENOMIC DNA]</scope>
    <source>
        <strain evidence="1">K833</strain>
    </source>
</reference>
<organism evidence="1 2">
    <name type="scientific">Rhodopirellula islandica</name>
    <dbReference type="NCBI Taxonomy" id="595434"/>
    <lineage>
        <taxon>Bacteria</taxon>
        <taxon>Pseudomonadati</taxon>
        <taxon>Planctomycetota</taxon>
        <taxon>Planctomycetia</taxon>
        <taxon>Pirellulales</taxon>
        <taxon>Pirellulaceae</taxon>
        <taxon>Rhodopirellula</taxon>
    </lineage>
</organism>
<sequence>MHPVVFTAFKPPATICDPFGIKLARAYPPSKVEHGVAWANAQTAHMVLPGRSCPAA</sequence>
<proteinExistence type="predicted"/>
<dbReference type="Proteomes" id="UP000036367">
    <property type="component" value="Unassembled WGS sequence"/>
</dbReference>
<dbReference type="EMBL" id="LECT01000030">
    <property type="protein sequence ID" value="KLU04043.1"/>
    <property type="molecule type" value="Genomic_DNA"/>
</dbReference>
<protein>
    <submittedName>
        <fullName evidence="1">Uncharacterized protein</fullName>
    </submittedName>
</protein>
<dbReference type="AlphaFoldDB" id="A0A0J1BBX3"/>